<dbReference type="InterPro" id="IPR005913">
    <property type="entry name" value="dTDP_dehydrorham_reduct"/>
</dbReference>
<evidence type="ECO:0000256" key="4">
    <source>
        <dbReference type="ARBA" id="ARBA00017099"/>
    </source>
</evidence>
<dbReference type="SUPFAM" id="SSF51445">
    <property type="entry name" value="(Trans)glycosidases"/>
    <property type="match status" value="1"/>
</dbReference>
<evidence type="ECO:0000256" key="5">
    <source>
        <dbReference type="ARBA" id="ARBA00048200"/>
    </source>
</evidence>
<dbReference type="GO" id="GO:0005975">
    <property type="term" value="P:carbohydrate metabolic process"/>
    <property type="evidence" value="ECO:0007669"/>
    <property type="project" value="InterPro"/>
</dbReference>
<comment type="cofactor">
    <cofactor evidence="6">
        <name>Mg(2+)</name>
        <dbReference type="ChEBI" id="CHEBI:18420"/>
    </cofactor>
    <text evidence="6">Binds 1 Mg(2+) ion per monomer.</text>
</comment>
<dbReference type="InterPro" id="IPR017853">
    <property type="entry name" value="GH"/>
</dbReference>
<accession>A0A5C6TVM4</accession>
<dbReference type="GO" id="GO:0008831">
    <property type="term" value="F:dTDP-4-dehydrorhamnose reductase activity"/>
    <property type="evidence" value="ECO:0007669"/>
    <property type="project" value="UniProtKB-EC"/>
</dbReference>
<comment type="pathway">
    <text evidence="1 6">Carbohydrate biosynthesis; dTDP-L-rhamnose biosynthesis.</text>
</comment>
<evidence type="ECO:0000259" key="7">
    <source>
        <dbReference type="Pfam" id="PF04321"/>
    </source>
</evidence>
<protein>
    <recommendedName>
        <fullName evidence="4 6">dTDP-4-dehydrorhamnose reductase</fullName>
        <ecNumber evidence="3 6">1.1.1.133</ecNumber>
    </recommendedName>
</protein>
<keyword evidence="6" id="KW-0521">NADP</keyword>
<dbReference type="CDD" id="cd05254">
    <property type="entry name" value="dTDP_HR_like_SDR_e"/>
    <property type="match status" value="1"/>
</dbReference>
<dbReference type="EMBL" id="VOQQ01000001">
    <property type="protein sequence ID" value="TXC64200.1"/>
    <property type="molecule type" value="Genomic_DNA"/>
</dbReference>
<dbReference type="OrthoDB" id="9803892at2"/>
<evidence type="ECO:0000313" key="9">
    <source>
        <dbReference type="Proteomes" id="UP000321249"/>
    </source>
</evidence>
<dbReference type="RefSeq" id="WP_147043606.1">
    <property type="nucleotide sequence ID" value="NZ_BAABIR010000001.1"/>
</dbReference>
<dbReference type="AlphaFoldDB" id="A0A5C6TVM4"/>
<keyword evidence="9" id="KW-1185">Reference proteome</keyword>
<dbReference type="GO" id="GO:0004553">
    <property type="term" value="F:hydrolase activity, hydrolyzing O-glycosyl compounds"/>
    <property type="evidence" value="ECO:0007669"/>
    <property type="project" value="InterPro"/>
</dbReference>
<dbReference type="GO" id="GO:0019305">
    <property type="term" value="P:dTDP-rhamnose biosynthetic process"/>
    <property type="evidence" value="ECO:0007669"/>
    <property type="project" value="UniProtKB-UniPathway"/>
</dbReference>
<evidence type="ECO:0000256" key="6">
    <source>
        <dbReference type="RuleBase" id="RU364082"/>
    </source>
</evidence>
<evidence type="ECO:0000256" key="1">
    <source>
        <dbReference type="ARBA" id="ARBA00004781"/>
    </source>
</evidence>
<dbReference type="InterPro" id="IPR036291">
    <property type="entry name" value="NAD(P)-bd_dom_sf"/>
</dbReference>
<keyword evidence="6" id="KW-0560">Oxidoreductase</keyword>
<dbReference type="SUPFAM" id="SSF51735">
    <property type="entry name" value="NAD(P)-binding Rossmann-fold domains"/>
    <property type="match status" value="1"/>
</dbReference>
<dbReference type="InterPro" id="IPR029903">
    <property type="entry name" value="RmlD-like-bd"/>
</dbReference>
<sequence>MIAARPPLELWAGPECTIVRVGDRWRDQFLETGHRDRDDDIARIASLGVRTVRYPLLWESIAPERSDCCDFGWNDKRIALLDAHGIEVIGGLLHHGSGPCYTNLLDPDFPAKFADFAARVGAHYPGIRRWTPINEPLTTARFSALYGHWYPHLRDYPSFLRALVNQCLGTQAAMQALRATNPDAELVQTEDLGKTFATPPALEQSRHENERRWLSWDLLCGRVDADHPLFDDLVRAGISPRELERLHGGAAAPAMLGINHYLTSDRFLDHRIDLYPDLPAGGNGRIAYVDAEAVRVPGLETGLRHRAREAWDRYRLPIAITEVHHGCTREEGLRWLAEVMDAAASARAEGIDLRAVTLWSLFGNVDWRSLVTREDGHYDPGAFDARAPAPRPTVIARAASAYARGERFRHPVLETPGWWRRDAHFYAWCAGETHARQPAGTPLLITGATGTLGQAMARICAHRGLAHRLSDRRALEICDAGSIGAALDRTRPWAVINAAGYVRVDDAEREPEACMAANALGPELLARACAERGIPLVTFSSDLVFDGTGARGAYVESDTPNPTSTYGRSKAEAERRLATIDAQTLVIRTSAFFGPWDRFNFAWDVLSALSQGRPFAASRHVVSPTFVPDLCHAALDLLIDGETGIWHLASQGSLSWHDFALRIAEGAGLDPKLILADEDGPVRSTALSSERGWIMRPLDKALESYLQDIARAPAVRAA</sequence>
<gene>
    <name evidence="8" type="ORF">FRZ32_11355</name>
</gene>
<dbReference type="Gene3D" id="3.40.50.720">
    <property type="entry name" value="NAD(P)-binding Rossmann-like Domain"/>
    <property type="match status" value="1"/>
</dbReference>
<evidence type="ECO:0000256" key="2">
    <source>
        <dbReference type="ARBA" id="ARBA00010944"/>
    </source>
</evidence>
<evidence type="ECO:0000313" key="8">
    <source>
        <dbReference type="EMBL" id="TXC64200.1"/>
    </source>
</evidence>
<organism evidence="8 9">
    <name type="scientific">Allosphingosinicella ginsenosidimutans</name>
    <dbReference type="NCBI Taxonomy" id="1176539"/>
    <lineage>
        <taxon>Bacteria</taxon>
        <taxon>Pseudomonadati</taxon>
        <taxon>Pseudomonadota</taxon>
        <taxon>Alphaproteobacteria</taxon>
        <taxon>Sphingomonadales</taxon>
        <taxon>Sphingomonadaceae</taxon>
        <taxon>Allosphingosinicella</taxon>
    </lineage>
</organism>
<dbReference type="EC" id="1.1.1.133" evidence="3 6"/>
<dbReference type="Gene3D" id="3.20.20.80">
    <property type="entry name" value="Glycosidases"/>
    <property type="match status" value="1"/>
</dbReference>
<proteinExistence type="inferred from homology"/>
<comment type="caution">
    <text evidence="8">The sequence shown here is derived from an EMBL/GenBank/DDBJ whole genome shotgun (WGS) entry which is preliminary data.</text>
</comment>
<name>A0A5C6TVM4_9SPHN</name>
<comment type="catalytic activity">
    <reaction evidence="5 6">
        <text>dTDP-beta-L-rhamnose + NADP(+) = dTDP-4-dehydro-beta-L-rhamnose + NADPH + H(+)</text>
        <dbReference type="Rhea" id="RHEA:21796"/>
        <dbReference type="ChEBI" id="CHEBI:15378"/>
        <dbReference type="ChEBI" id="CHEBI:57510"/>
        <dbReference type="ChEBI" id="CHEBI:57783"/>
        <dbReference type="ChEBI" id="CHEBI:58349"/>
        <dbReference type="ChEBI" id="CHEBI:62830"/>
        <dbReference type="EC" id="1.1.1.133"/>
    </reaction>
</comment>
<reference evidence="8 9" key="1">
    <citation type="journal article" date="2015" name="J. Microbiol.">
        <title>Sphingosinicella ginsenosidimutans sp. nov., with ginsenoside converting activity.</title>
        <authorList>
            <person name="Kim J.K."/>
            <person name="Kang M.S."/>
            <person name="Park S.C."/>
            <person name="Kim K.M."/>
            <person name="Choi K."/>
            <person name="Yoon M.H."/>
            <person name="Im W.T."/>
        </authorList>
    </citation>
    <scope>NUCLEOTIDE SEQUENCE [LARGE SCALE GENOMIC DNA]</scope>
    <source>
        <strain evidence="8 9">BS-11</strain>
    </source>
</reference>
<feature type="domain" description="RmlD-like substrate binding" evidence="7">
    <location>
        <begin position="443"/>
        <end position="674"/>
    </location>
</feature>
<dbReference type="UniPathway" id="UPA00124"/>
<comment type="function">
    <text evidence="6">Catalyzes the reduction of dTDP-6-deoxy-L-lyxo-4-hexulose to yield dTDP-L-rhamnose.</text>
</comment>
<comment type="similarity">
    <text evidence="2 6">Belongs to the dTDP-4-dehydrorhamnose reductase family.</text>
</comment>
<dbReference type="Pfam" id="PF04321">
    <property type="entry name" value="RmlD_sub_bind"/>
    <property type="match status" value="1"/>
</dbReference>
<dbReference type="PANTHER" id="PTHR10491">
    <property type="entry name" value="DTDP-4-DEHYDRORHAMNOSE REDUCTASE"/>
    <property type="match status" value="1"/>
</dbReference>
<dbReference type="PANTHER" id="PTHR10491:SF4">
    <property type="entry name" value="METHIONINE ADENOSYLTRANSFERASE 2 SUBUNIT BETA"/>
    <property type="match status" value="1"/>
</dbReference>
<evidence type="ECO:0000256" key="3">
    <source>
        <dbReference type="ARBA" id="ARBA00012929"/>
    </source>
</evidence>
<dbReference type="Proteomes" id="UP000321249">
    <property type="component" value="Unassembled WGS sequence"/>
</dbReference>